<name>A0AAV1RAR4_9ROSI</name>
<dbReference type="GO" id="GO:0006952">
    <property type="term" value="P:defense response"/>
    <property type="evidence" value="ECO:0007669"/>
    <property type="project" value="InterPro"/>
</dbReference>
<feature type="domain" description="TIR" evidence="3">
    <location>
        <begin position="1"/>
        <end position="139"/>
    </location>
</feature>
<evidence type="ECO:0000256" key="1">
    <source>
        <dbReference type="ARBA" id="ARBA00022614"/>
    </source>
</evidence>
<evidence type="ECO:0000313" key="5">
    <source>
        <dbReference type="Proteomes" id="UP001314170"/>
    </source>
</evidence>
<dbReference type="SUPFAM" id="SSF52540">
    <property type="entry name" value="P-loop containing nucleoside triphosphate hydrolases"/>
    <property type="match status" value="1"/>
</dbReference>
<dbReference type="InterPro" id="IPR011713">
    <property type="entry name" value="Leu-rich_rpt_3"/>
</dbReference>
<dbReference type="PRINTS" id="PR00364">
    <property type="entry name" value="DISEASERSIST"/>
</dbReference>
<dbReference type="Gene3D" id="3.40.50.10140">
    <property type="entry name" value="Toll/interleukin-1 receptor homology (TIR) domain"/>
    <property type="match status" value="1"/>
</dbReference>
<dbReference type="SUPFAM" id="SSF52058">
    <property type="entry name" value="L domain-like"/>
    <property type="match status" value="1"/>
</dbReference>
<dbReference type="SMART" id="SM00255">
    <property type="entry name" value="TIR"/>
    <property type="match status" value="1"/>
</dbReference>
<reference evidence="4 5" key="1">
    <citation type="submission" date="2024-01" db="EMBL/GenBank/DDBJ databases">
        <authorList>
            <person name="Waweru B."/>
        </authorList>
    </citation>
    <scope>NUCLEOTIDE SEQUENCE [LARGE SCALE GENOMIC DNA]</scope>
</reference>
<keyword evidence="1" id="KW-0433">Leucine-rich repeat</keyword>
<dbReference type="AlphaFoldDB" id="A0AAV1RAR4"/>
<proteinExistence type="predicted"/>
<accession>A0AAV1RAR4</accession>
<dbReference type="InterPro" id="IPR032675">
    <property type="entry name" value="LRR_dom_sf"/>
</dbReference>
<dbReference type="PANTHER" id="PTHR11017:SF479">
    <property type="entry name" value="DISEASE RESISTANCE PROTEIN (TIR-NBS-LRR CLASS) FAMILY"/>
    <property type="match status" value="1"/>
</dbReference>
<dbReference type="Pfam" id="PF07725">
    <property type="entry name" value="LRR_3"/>
    <property type="match status" value="1"/>
</dbReference>
<dbReference type="EMBL" id="CAWUPB010000913">
    <property type="protein sequence ID" value="CAK7331769.1"/>
    <property type="molecule type" value="Genomic_DNA"/>
</dbReference>
<evidence type="ECO:0000313" key="4">
    <source>
        <dbReference type="EMBL" id="CAK7331769.1"/>
    </source>
</evidence>
<dbReference type="Gene3D" id="3.80.10.10">
    <property type="entry name" value="Ribonuclease Inhibitor"/>
    <property type="match status" value="2"/>
</dbReference>
<dbReference type="PANTHER" id="PTHR11017">
    <property type="entry name" value="LEUCINE-RICH REPEAT-CONTAINING PROTEIN"/>
    <property type="match status" value="1"/>
</dbReference>
<dbReference type="GO" id="GO:0007165">
    <property type="term" value="P:signal transduction"/>
    <property type="evidence" value="ECO:0007669"/>
    <property type="project" value="InterPro"/>
</dbReference>
<dbReference type="InterPro" id="IPR000157">
    <property type="entry name" value="TIR_dom"/>
</dbReference>
<dbReference type="SUPFAM" id="SSF52200">
    <property type="entry name" value="Toll/Interleukin receptor TIR domain"/>
    <property type="match status" value="1"/>
</dbReference>
<dbReference type="Pfam" id="PF01582">
    <property type="entry name" value="TIR"/>
    <property type="match status" value="1"/>
</dbReference>
<keyword evidence="2" id="KW-0677">Repeat</keyword>
<dbReference type="InterPro" id="IPR035897">
    <property type="entry name" value="Toll_tir_struct_dom_sf"/>
</dbReference>
<sequence length="519" mass="57810">MVSIGATFIDDKLSGGRKLEAGLLEKIEESNISVVIFSKNYADSTFCFSELLKILECKETKGQIVLPVFYQVDPTEVQEASESFGTALGKHEQECSSAEVRRWRHALKEIANLKGWDSNITKQDTKLICEIVSDIQKKLDPIFSLSDSKGFFGIKSRIKDVESLLYIGSPGVRIVGILEMGGIGKTTITEWIFNRISTLFEGRCFLPNVREQSSKRGLLPLRVEILSKGTKAVQAISLDISKIKEISLSPTVFEGMCNLRLLEFYDSFSCETKIILPEGLKFLPGKLRFLSWDDYPLKSLPSNFCMHNLVKLGMPYSNLEELWNEVLPLVNLKLMDVSFPKNSLIRMNPKLSKVPNLVVLNLSGCNVLGMLDFSKVPNLPILDLSWCSSLIVVPSFIECCTKLTKLDLSYNENLLESLPSSIGQLKCLAELDLSYCSKLASLPNSIYDLESLVTLDLVGCRNLNRPESKLIVEIVDAHLKKLNLISSSNLEGLVGINPRIQEVEALLCIGRLNVCTLGI</sequence>
<dbReference type="InterPro" id="IPR027417">
    <property type="entry name" value="P-loop_NTPase"/>
</dbReference>
<keyword evidence="5" id="KW-1185">Reference proteome</keyword>
<dbReference type="InterPro" id="IPR044974">
    <property type="entry name" value="Disease_R_plants"/>
</dbReference>
<gene>
    <name evidence="4" type="ORF">DCAF_LOCUS8640</name>
</gene>
<organism evidence="4 5">
    <name type="scientific">Dovyalis caffra</name>
    <dbReference type="NCBI Taxonomy" id="77055"/>
    <lineage>
        <taxon>Eukaryota</taxon>
        <taxon>Viridiplantae</taxon>
        <taxon>Streptophyta</taxon>
        <taxon>Embryophyta</taxon>
        <taxon>Tracheophyta</taxon>
        <taxon>Spermatophyta</taxon>
        <taxon>Magnoliopsida</taxon>
        <taxon>eudicotyledons</taxon>
        <taxon>Gunneridae</taxon>
        <taxon>Pentapetalae</taxon>
        <taxon>rosids</taxon>
        <taxon>fabids</taxon>
        <taxon>Malpighiales</taxon>
        <taxon>Salicaceae</taxon>
        <taxon>Flacourtieae</taxon>
        <taxon>Dovyalis</taxon>
    </lineage>
</organism>
<evidence type="ECO:0000259" key="3">
    <source>
        <dbReference type="PROSITE" id="PS50104"/>
    </source>
</evidence>
<evidence type="ECO:0000256" key="2">
    <source>
        <dbReference type="ARBA" id="ARBA00022737"/>
    </source>
</evidence>
<dbReference type="Gene3D" id="3.40.50.300">
    <property type="entry name" value="P-loop containing nucleotide triphosphate hydrolases"/>
    <property type="match status" value="1"/>
</dbReference>
<comment type="caution">
    <text evidence="4">The sequence shown here is derived from an EMBL/GenBank/DDBJ whole genome shotgun (WGS) entry which is preliminary data.</text>
</comment>
<protein>
    <recommendedName>
        <fullName evidence="3">TIR domain-containing protein</fullName>
    </recommendedName>
</protein>
<dbReference type="Proteomes" id="UP001314170">
    <property type="component" value="Unassembled WGS sequence"/>
</dbReference>
<dbReference type="PROSITE" id="PS50104">
    <property type="entry name" value="TIR"/>
    <property type="match status" value="1"/>
</dbReference>